<evidence type="ECO:0000256" key="2">
    <source>
        <dbReference type="SAM" id="Coils"/>
    </source>
</evidence>
<reference evidence="5 6" key="1">
    <citation type="submission" date="2015-06" db="EMBL/GenBank/DDBJ databases">
        <title>A Comprehensive Approach to Explore the Metabolic and Phylogenetic Diversity of Bacterial Steroid Degradation in the Environment: Testosterone as an Example.</title>
        <authorList>
            <person name="Yang F.-C."/>
            <person name="Chen Y.-L."/>
            <person name="Yu C.-P."/>
            <person name="Tang S.-L."/>
            <person name="Wang P.-H."/>
            <person name="Ismail W."/>
            <person name="Wang C.-H."/>
            <person name="Yang C.-Y."/>
            <person name="Chiang Y.-R."/>
        </authorList>
    </citation>
    <scope>NUCLEOTIDE SEQUENCE [LARGE SCALE GENOMIC DNA]</scope>
    <source>
        <strain evidence="5 6">DSM 18526</strain>
    </source>
</reference>
<dbReference type="Gene3D" id="1.10.287.470">
    <property type="entry name" value="Helix hairpin bin"/>
    <property type="match status" value="1"/>
</dbReference>
<dbReference type="OrthoDB" id="9806939at2"/>
<evidence type="ECO:0000313" key="6">
    <source>
        <dbReference type="Proteomes" id="UP000070250"/>
    </source>
</evidence>
<dbReference type="PANTHER" id="PTHR30469">
    <property type="entry name" value="MULTIDRUG RESISTANCE PROTEIN MDTA"/>
    <property type="match status" value="1"/>
</dbReference>
<evidence type="ECO:0000313" key="5">
    <source>
        <dbReference type="EMBL" id="AMN46362.1"/>
    </source>
</evidence>
<feature type="domain" description="CusB-like beta-barrel" evidence="4">
    <location>
        <begin position="201"/>
        <end position="273"/>
    </location>
</feature>
<dbReference type="Pfam" id="PF25917">
    <property type="entry name" value="BSH_RND"/>
    <property type="match status" value="1"/>
</dbReference>
<keyword evidence="2" id="KW-0175">Coiled coil</keyword>
<dbReference type="GO" id="GO:1990281">
    <property type="term" value="C:efflux pump complex"/>
    <property type="evidence" value="ECO:0007669"/>
    <property type="project" value="TreeGrafter"/>
</dbReference>
<dbReference type="FunFam" id="2.40.30.170:FF:000010">
    <property type="entry name" value="Efflux RND transporter periplasmic adaptor subunit"/>
    <property type="match status" value="1"/>
</dbReference>
<dbReference type="Proteomes" id="UP000070250">
    <property type="component" value="Chromosome"/>
</dbReference>
<dbReference type="SUPFAM" id="SSF111369">
    <property type="entry name" value="HlyD-like secretion proteins"/>
    <property type="match status" value="1"/>
</dbReference>
<dbReference type="InterPro" id="IPR058792">
    <property type="entry name" value="Beta-barrel_RND_2"/>
</dbReference>
<evidence type="ECO:0000259" key="3">
    <source>
        <dbReference type="Pfam" id="PF25917"/>
    </source>
</evidence>
<dbReference type="Gene3D" id="2.40.420.20">
    <property type="match status" value="1"/>
</dbReference>
<dbReference type="Pfam" id="PF25954">
    <property type="entry name" value="Beta-barrel_RND_2"/>
    <property type="match status" value="1"/>
</dbReference>
<dbReference type="Gene3D" id="2.40.30.170">
    <property type="match status" value="1"/>
</dbReference>
<dbReference type="Gene3D" id="2.40.50.100">
    <property type="match status" value="1"/>
</dbReference>
<dbReference type="AlphaFoldDB" id="A0A127F7D1"/>
<dbReference type="InterPro" id="IPR006143">
    <property type="entry name" value="RND_pump_MFP"/>
</dbReference>
<comment type="similarity">
    <text evidence="1">Belongs to the membrane fusion protein (MFP) (TC 8.A.1) family.</text>
</comment>
<dbReference type="InterPro" id="IPR058625">
    <property type="entry name" value="MdtA-like_BSH"/>
</dbReference>
<name>A0A127F7D1_STEDE</name>
<evidence type="ECO:0000259" key="4">
    <source>
        <dbReference type="Pfam" id="PF25954"/>
    </source>
</evidence>
<gene>
    <name evidence="5" type="ORF">ACG33_04420</name>
</gene>
<dbReference type="STRING" id="465721.ACG33_04420"/>
<organism evidence="5 6">
    <name type="scientific">Steroidobacter denitrificans</name>
    <dbReference type="NCBI Taxonomy" id="465721"/>
    <lineage>
        <taxon>Bacteria</taxon>
        <taxon>Pseudomonadati</taxon>
        <taxon>Pseudomonadota</taxon>
        <taxon>Gammaproteobacteria</taxon>
        <taxon>Steroidobacterales</taxon>
        <taxon>Steroidobacteraceae</taxon>
        <taxon>Steroidobacter</taxon>
    </lineage>
</organism>
<accession>A0A127F7D1</accession>
<dbReference type="EMBL" id="CP011971">
    <property type="protein sequence ID" value="AMN46362.1"/>
    <property type="molecule type" value="Genomic_DNA"/>
</dbReference>
<feature type="domain" description="Multidrug resistance protein MdtA-like barrel-sandwich hybrid" evidence="3">
    <location>
        <begin position="70"/>
        <end position="187"/>
    </location>
</feature>
<sequence length="360" mass="38459">MSKWLIGLAALALALGAIFGGKYYQNRQAAAAAARQSWPAASVATARAQQASWDTRIRAVGTLRAVNGTRVSAQLAGNVTQIAFESGARVNKGDLLVQLDDSSQRAALRSNQARLKSAVMDLERARKLIRSHAVSQEQLQAAQREHDMAAAAVASDQAVLTKLRITAPFDGMLGIREVSLGQYVAPGTGIVDLQHWNPLLLDFALPQEVLMQLESGQAVEFKTSARPDEVFTGKIAAMAAQMDPQTRNIEVQATIDNQDDKLRPGLFGHVTLSLGRAMTGIAVPQSALTYSTFGNSIFVLAGAEHGEQVVRAKVVHVLHERQGQVLLEADDLEDGAIVVTAGQNKLRDGAVVSIDNSVSP</sequence>
<dbReference type="KEGG" id="sdf:ACG33_04420"/>
<keyword evidence="6" id="KW-1185">Reference proteome</keyword>
<proteinExistence type="inferred from homology"/>
<dbReference type="NCBIfam" id="TIGR01730">
    <property type="entry name" value="RND_mfp"/>
    <property type="match status" value="1"/>
</dbReference>
<dbReference type="RefSeq" id="WP_066919036.1">
    <property type="nucleotide sequence ID" value="NZ_CP011971.1"/>
</dbReference>
<dbReference type="PANTHER" id="PTHR30469:SF11">
    <property type="entry name" value="BLL4320 PROTEIN"/>
    <property type="match status" value="1"/>
</dbReference>
<dbReference type="GO" id="GO:0015562">
    <property type="term" value="F:efflux transmembrane transporter activity"/>
    <property type="evidence" value="ECO:0007669"/>
    <property type="project" value="TreeGrafter"/>
</dbReference>
<evidence type="ECO:0000256" key="1">
    <source>
        <dbReference type="ARBA" id="ARBA00009477"/>
    </source>
</evidence>
<protein>
    <submittedName>
        <fullName evidence="5">Uncharacterized protein</fullName>
    </submittedName>
</protein>
<feature type="coiled-coil region" evidence="2">
    <location>
        <begin position="105"/>
        <end position="145"/>
    </location>
</feature>